<dbReference type="Proteomes" id="UP000189703">
    <property type="component" value="Unplaced"/>
</dbReference>
<dbReference type="SUPFAM" id="SSF56672">
    <property type="entry name" value="DNA/RNA polymerases"/>
    <property type="match status" value="1"/>
</dbReference>
<dbReference type="AlphaFoldDB" id="A0A1U8Q7R8"/>
<dbReference type="InterPro" id="IPR043502">
    <property type="entry name" value="DNA/RNA_pol_sf"/>
</dbReference>
<reference evidence="2" key="1">
    <citation type="submission" date="2025-08" db="UniProtKB">
        <authorList>
            <consortium name="RefSeq"/>
        </authorList>
    </citation>
    <scope>IDENTIFICATION</scope>
</reference>
<evidence type="ECO:0000313" key="2">
    <source>
        <dbReference type="RefSeq" id="XP_019054091.1"/>
    </source>
</evidence>
<dbReference type="RefSeq" id="XP_019054091.1">
    <property type="nucleotide sequence ID" value="XM_019198546.1"/>
</dbReference>
<dbReference type="KEGG" id="nnu:109114989"/>
<keyword evidence="1" id="KW-1185">Reference proteome</keyword>
<dbReference type="OMA" id="LEDNATW"/>
<dbReference type="GeneID" id="109114989"/>
<dbReference type="CDD" id="cd09272">
    <property type="entry name" value="RNase_HI_RT_Ty1"/>
    <property type="match status" value="1"/>
</dbReference>
<sequence>MTEAKPLTSPMAITTNLSKFSGDPLPNPSEYRSIIGTLQYVTITRPDISFSVNKVCQFLHSPTIEHWTVVKWILRYLKHSVNHGLHFHSTPAPLTLQAFSDADWAGCLDDRRSTRGYLNYLGRNLVSWSSKKQASIAHSSTKSEFRVCANAATELLWICSLLLDLKQPPARIPMVWCDNIGAAYLAANLVFHARTKHIEVDFHFLCDLILKRSLFVQFIYSADQVADLFTKPLSGARFTSLRSKLHVLLGHFT</sequence>
<protein>
    <submittedName>
        <fullName evidence="2">Uncharacterized protein LOC109114989</fullName>
    </submittedName>
</protein>
<dbReference type="InParanoid" id="A0A1U8Q7R8"/>
<dbReference type="PANTHER" id="PTHR11439">
    <property type="entry name" value="GAG-POL-RELATED RETROTRANSPOSON"/>
    <property type="match status" value="1"/>
</dbReference>
<dbReference type="OrthoDB" id="850842at2759"/>
<gene>
    <name evidence="2" type="primary">LOC109114989</name>
</gene>
<organism evidence="1 2">
    <name type="scientific">Nelumbo nucifera</name>
    <name type="common">Sacred lotus</name>
    <dbReference type="NCBI Taxonomy" id="4432"/>
    <lineage>
        <taxon>Eukaryota</taxon>
        <taxon>Viridiplantae</taxon>
        <taxon>Streptophyta</taxon>
        <taxon>Embryophyta</taxon>
        <taxon>Tracheophyta</taxon>
        <taxon>Spermatophyta</taxon>
        <taxon>Magnoliopsida</taxon>
        <taxon>Proteales</taxon>
        <taxon>Nelumbonaceae</taxon>
        <taxon>Nelumbo</taxon>
    </lineage>
</organism>
<accession>A0A1U8Q7R8</accession>
<evidence type="ECO:0000313" key="1">
    <source>
        <dbReference type="Proteomes" id="UP000189703"/>
    </source>
</evidence>
<dbReference type="PANTHER" id="PTHR11439:SF455">
    <property type="entry name" value="RLK (RECEPTOR-LIKE PROTEIN KINASE) 8, PUTATIVE-RELATED"/>
    <property type="match status" value="1"/>
</dbReference>
<dbReference type="STRING" id="4432.A0A1U8Q7R8"/>
<name>A0A1U8Q7R8_NELNU</name>
<proteinExistence type="predicted"/>